<accession>A0A8S1KZ09</accession>
<evidence type="ECO:0000256" key="2">
    <source>
        <dbReference type="SAM" id="MobiDB-lite"/>
    </source>
</evidence>
<dbReference type="AlphaFoldDB" id="A0A8S1KZ09"/>
<evidence type="ECO:0000313" key="4">
    <source>
        <dbReference type="Proteomes" id="UP000688137"/>
    </source>
</evidence>
<comment type="caution">
    <text evidence="3">The sequence shown here is derived from an EMBL/GenBank/DDBJ whole genome shotgun (WGS) entry which is preliminary data.</text>
</comment>
<keyword evidence="1" id="KW-0175">Coiled coil</keyword>
<proteinExistence type="predicted"/>
<keyword evidence="4" id="KW-1185">Reference proteome</keyword>
<feature type="coiled-coil region" evidence="1">
    <location>
        <begin position="35"/>
        <end position="62"/>
    </location>
</feature>
<feature type="compositionally biased region" description="Polar residues" evidence="2">
    <location>
        <begin position="459"/>
        <end position="471"/>
    </location>
</feature>
<feature type="region of interest" description="Disordered" evidence="2">
    <location>
        <begin position="452"/>
        <end position="471"/>
    </location>
</feature>
<protein>
    <submittedName>
        <fullName evidence="3">Uncharacterized protein</fullName>
    </submittedName>
</protein>
<evidence type="ECO:0000313" key="3">
    <source>
        <dbReference type="EMBL" id="CAD8059065.1"/>
    </source>
</evidence>
<evidence type="ECO:0000256" key="1">
    <source>
        <dbReference type="SAM" id="Coils"/>
    </source>
</evidence>
<dbReference type="OMA" id="RFNQLNY"/>
<sequence length="491" mass="57603">MISLDEMESLANSFRKKPKKNSSLQIQTDETMAMLEILESDMNKFRIENLRLQQQIKQLQESLVHCSVNVTNTSSKFMLPSEFKLKYENMVKETLPSAFGFLFDQPKVLVQVVQQSCLFLEQVIREELNNKTSQVASILGINCQGLFSLLQKLYQDNFQSVLGFNDTTINKLKSHLKLNIKNIDEFIEEDNDDLIEWMKQYWLLLSYIILSDQEINIGFSRVIYEIVSYQKNEYYCVDGFGKEGAKSLVILPPIMRKNQSFNGVKHAVLILPSNFDCSIFNQDNNLQDTIQELKSYNSPKQLTIPQELKVIEETKRSSLQYSARENTFQSQGSEKFDTFEECRIKPQQKQPLKSMKETLNKLNQYNNSSNNQSFKEISKLLKQDSKDNKRFNQLNYIQNKISDNNWSRILANKRNKENNQHLNQSQQQTPQLTIQQFIKKIKIDFSRPLKSRHEESKFIKSQQDSFRQRAQSNDGKFVKYYNDSFNQKFNN</sequence>
<dbReference type="EMBL" id="CAJJDM010000027">
    <property type="protein sequence ID" value="CAD8059065.1"/>
    <property type="molecule type" value="Genomic_DNA"/>
</dbReference>
<dbReference type="Proteomes" id="UP000688137">
    <property type="component" value="Unassembled WGS sequence"/>
</dbReference>
<gene>
    <name evidence="3" type="ORF">PPRIM_AZ9-3.1.T0280214</name>
</gene>
<name>A0A8S1KZ09_PARPR</name>
<organism evidence="3 4">
    <name type="scientific">Paramecium primaurelia</name>
    <dbReference type="NCBI Taxonomy" id="5886"/>
    <lineage>
        <taxon>Eukaryota</taxon>
        <taxon>Sar</taxon>
        <taxon>Alveolata</taxon>
        <taxon>Ciliophora</taxon>
        <taxon>Intramacronucleata</taxon>
        <taxon>Oligohymenophorea</taxon>
        <taxon>Peniculida</taxon>
        <taxon>Parameciidae</taxon>
        <taxon>Paramecium</taxon>
    </lineage>
</organism>
<reference evidence="3" key="1">
    <citation type="submission" date="2021-01" db="EMBL/GenBank/DDBJ databases">
        <authorList>
            <consortium name="Genoscope - CEA"/>
            <person name="William W."/>
        </authorList>
    </citation>
    <scope>NUCLEOTIDE SEQUENCE</scope>
</reference>